<name>A0ABW2QRZ3_9BURK</name>
<dbReference type="Proteomes" id="UP001596501">
    <property type="component" value="Unassembled WGS sequence"/>
</dbReference>
<organism evidence="1 2">
    <name type="scientific">Hydrogenophaga atypica</name>
    <dbReference type="NCBI Taxonomy" id="249409"/>
    <lineage>
        <taxon>Bacteria</taxon>
        <taxon>Pseudomonadati</taxon>
        <taxon>Pseudomonadota</taxon>
        <taxon>Betaproteobacteria</taxon>
        <taxon>Burkholderiales</taxon>
        <taxon>Comamonadaceae</taxon>
        <taxon>Hydrogenophaga</taxon>
    </lineage>
</organism>
<proteinExistence type="predicted"/>
<evidence type="ECO:0000313" key="2">
    <source>
        <dbReference type="Proteomes" id="UP001596501"/>
    </source>
</evidence>
<reference evidence="2" key="1">
    <citation type="journal article" date="2019" name="Int. J. Syst. Evol. Microbiol.">
        <title>The Global Catalogue of Microorganisms (GCM) 10K type strain sequencing project: providing services to taxonomists for standard genome sequencing and annotation.</title>
        <authorList>
            <consortium name="The Broad Institute Genomics Platform"/>
            <consortium name="The Broad Institute Genome Sequencing Center for Infectious Disease"/>
            <person name="Wu L."/>
            <person name="Ma J."/>
        </authorList>
    </citation>
    <scope>NUCLEOTIDE SEQUENCE [LARGE SCALE GENOMIC DNA]</scope>
    <source>
        <strain evidence="2">CGMCC 1.12371</strain>
    </source>
</reference>
<dbReference type="RefSeq" id="WP_382225003.1">
    <property type="nucleotide sequence ID" value="NZ_JBHTCA010000013.1"/>
</dbReference>
<comment type="caution">
    <text evidence="1">The sequence shown here is derived from an EMBL/GenBank/DDBJ whole genome shotgun (WGS) entry which is preliminary data.</text>
</comment>
<keyword evidence="2" id="KW-1185">Reference proteome</keyword>
<evidence type="ECO:0000313" key="1">
    <source>
        <dbReference type="EMBL" id="MFC7410235.1"/>
    </source>
</evidence>
<protein>
    <submittedName>
        <fullName evidence="1">Uncharacterized protein</fullName>
    </submittedName>
</protein>
<dbReference type="EMBL" id="JBHTCA010000013">
    <property type="protein sequence ID" value="MFC7410235.1"/>
    <property type="molecule type" value="Genomic_DNA"/>
</dbReference>
<sequence length="217" mass="23839">MKAKWIAQALMANSSKEFLTLSKAELASWHLSGARVSNRSPYSNYGVYAVAHHGRLNIETQQKLLSMEVKDWPTGPYRDWTIQSSHYAHLPKLQATRVGQDTWAVPIIPDDPGHSLDGWSYDLGLAPGEMEALRPIAAILASRCLLTSYCKIIAQRDKHPIPWDDSRIQLAQLGGMTIAQLQAGFAVAKAKCSSIKAPCAPSNLAVLGAPLRLFHID</sequence>
<gene>
    <name evidence="1" type="ORF">ACFQPB_15310</name>
</gene>
<accession>A0ABW2QRZ3</accession>